<comment type="caution">
    <text evidence="1">The sequence shown here is derived from an EMBL/GenBank/DDBJ whole genome shotgun (WGS) entry which is preliminary data.</text>
</comment>
<dbReference type="RefSeq" id="WP_382315905.1">
    <property type="nucleotide sequence ID" value="NZ_JBHUFD010000006.1"/>
</dbReference>
<proteinExistence type="predicted"/>
<gene>
    <name evidence="1" type="ORF">ACFSDX_17590</name>
</gene>
<evidence type="ECO:0000313" key="1">
    <source>
        <dbReference type="EMBL" id="MFD1874262.1"/>
    </source>
</evidence>
<reference evidence="2" key="1">
    <citation type="journal article" date="2019" name="Int. J. Syst. Evol. Microbiol.">
        <title>The Global Catalogue of Microorganisms (GCM) 10K type strain sequencing project: providing services to taxonomists for standard genome sequencing and annotation.</title>
        <authorList>
            <consortium name="The Broad Institute Genomics Platform"/>
            <consortium name="The Broad Institute Genome Sequencing Center for Infectious Disease"/>
            <person name="Wu L."/>
            <person name="Ma J."/>
        </authorList>
    </citation>
    <scope>NUCLEOTIDE SEQUENCE [LARGE SCALE GENOMIC DNA]</scope>
    <source>
        <strain evidence="2">CGMCC 1.15795</strain>
    </source>
</reference>
<dbReference type="EMBL" id="JBHUFD010000006">
    <property type="protein sequence ID" value="MFD1874262.1"/>
    <property type="molecule type" value="Genomic_DNA"/>
</dbReference>
<sequence length="142" mass="16260">MATLLEPFRQTRLNGHEELRVLLQDADTRPAIVTQVSRLRSCIAQIRPTYLTYKREVDTWRVEWDTATAERQHELLQVHLAQVTQGVLTGLVLLSEETQADAARIVSFLPDAFPDTSNQWWYTAPLNYWQPPAKPAVATPYS</sequence>
<accession>A0ABW4QXC8</accession>
<evidence type="ECO:0000313" key="2">
    <source>
        <dbReference type="Proteomes" id="UP001597197"/>
    </source>
</evidence>
<dbReference type="Proteomes" id="UP001597197">
    <property type="component" value="Unassembled WGS sequence"/>
</dbReference>
<organism evidence="1 2">
    <name type="scientific">Hymenobacter bucti</name>
    <dbReference type="NCBI Taxonomy" id="1844114"/>
    <lineage>
        <taxon>Bacteria</taxon>
        <taxon>Pseudomonadati</taxon>
        <taxon>Bacteroidota</taxon>
        <taxon>Cytophagia</taxon>
        <taxon>Cytophagales</taxon>
        <taxon>Hymenobacteraceae</taxon>
        <taxon>Hymenobacter</taxon>
    </lineage>
</organism>
<name>A0ABW4QXC8_9BACT</name>
<keyword evidence="2" id="KW-1185">Reference proteome</keyword>
<protein>
    <submittedName>
        <fullName evidence="1">Uncharacterized protein</fullName>
    </submittedName>
</protein>